<evidence type="ECO:0000256" key="5">
    <source>
        <dbReference type="SAM" id="SignalP"/>
    </source>
</evidence>
<dbReference type="STRING" id="154981.AKJ29_01590"/>
<comment type="similarity">
    <text evidence="1 4">Belongs to the bacterial solute-binding protein 3 family.</text>
</comment>
<keyword evidence="3 5" id="KW-0732">Signal</keyword>
<dbReference type="InterPro" id="IPR001638">
    <property type="entry name" value="Solute-binding_3/MltF_N"/>
</dbReference>
<dbReference type="OrthoDB" id="6192933at2"/>
<dbReference type="PANTHER" id="PTHR30085">
    <property type="entry name" value="AMINO ACID ABC TRANSPORTER PERMEASE"/>
    <property type="match status" value="1"/>
</dbReference>
<dbReference type="InterPro" id="IPR018313">
    <property type="entry name" value="SBP_3_CS"/>
</dbReference>
<evidence type="ECO:0000313" key="7">
    <source>
        <dbReference type="EMBL" id="KPN62854.1"/>
    </source>
</evidence>
<dbReference type="AlphaFoldDB" id="A0A0P7J4V8"/>
<name>A0A0P7J4V8_9RHOB</name>
<dbReference type="EMBL" id="LKBA01000009">
    <property type="protein sequence ID" value="KPN62854.1"/>
    <property type="molecule type" value="Genomic_DNA"/>
</dbReference>
<evidence type="ECO:0000259" key="6">
    <source>
        <dbReference type="SMART" id="SM00062"/>
    </source>
</evidence>
<dbReference type="PANTHER" id="PTHR30085:SF7">
    <property type="entry name" value="AMINO-ACID ABC TRANSPORTER-BINDING PROTEIN YHDW-RELATED"/>
    <property type="match status" value="1"/>
</dbReference>
<protein>
    <submittedName>
        <fullName evidence="7">Amino acid ABC transporter substrate-binding protein</fullName>
    </submittedName>
</protein>
<feature type="signal peptide" evidence="5">
    <location>
        <begin position="1"/>
        <end position="22"/>
    </location>
</feature>
<proteinExistence type="inferred from homology"/>
<evidence type="ECO:0000256" key="3">
    <source>
        <dbReference type="ARBA" id="ARBA00022729"/>
    </source>
</evidence>
<dbReference type="SMART" id="SM00062">
    <property type="entry name" value="PBPb"/>
    <property type="match status" value="1"/>
</dbReference>
<evidence type="ECO:0000256" key="4">
    <source>
        <dbReference type="RuleBase" id="RU003744"/>
    </source>
</evidence>
<evidence type="ECO:0000256" key="1">
    <source>
        <dbReference type="ARBA" id="ARBA00010333"/>
    </source>
</evidence>
<evidence type="ECO:0000313" key="8">
    <source>
        <dbReference type="Proteomes" id="UP000050471"/>
    </source>
</evidence>
<dbReference type="InterPro" id="IPR051455">
    <property type="entry name" value="Bact_solute-bind_prot3"/>
</dbReference>
<reference evidence="7 8" key="1">
    <citation type="submission" date="2015-09" db="EMBL/GenBank/DDBJ databases">
        <title>Draft genome sequence of Aliiroseovarius crassostreae CV919-312TSm, the causative agent of Roseovarius Oyster Disease (formerly Juvenile Oyster Disease).</title>
        <authorList>
            <person name="Kessner L."/>
            <person name="Spinard E."/>
            <person name="Nelson D."/>
        </authorList>
    </citation>
    <scope>NUCLEOTIDE SEQUENCE [LARGE SCALE GENOMIC DNA]</scope>
    <source>
        <strain evidence="7 8">CV919-312</strain>
    </source>
</reference>
<feature type="chain" id="PRO_5006140151" evidence="5">
    <location>
        <begin position="23"/>
        <end position="333"/>
    </location>
</feature>
<feature type="domain" description="Solute-binding protein family 3/N-terminal" evidence="6">
    <location>
        <begin position="36"/>
        <end position="265"/>
    </location>
</feature>
<dbReference type="Proteomes" id="UP000050471">
    <property type="component" value="Unassembled WGS sequence"/>
</dbReference>
<accession>A0A0P7J4V8</accession>
<gene>
    <name evidence="7" type="ORF">AKJ29_01590</name>
</gene>
<dbReference type="Pfam" id="PF00497">
    <property type="entry name" value="SBP_bac_3"/>
    <property type="match status" value="1"/>
</dbReference>
<comment type="caution">
    <text evidence="7">The sequence shown here is derived from an EMBL/GenBank/DDBJ whole genome shotgun (WGS) entry which is preliminary data.</text>
</comment>
<dbReference type="Gene3D" id="3.40.190.10">
    <property type="entry name" value="Periplasmic binding protein-like II"/>
    <property type="match status" value="2"/>
</dbReference>
<dbReference type="GO" id="GO:0006865">
    <property type="term" value="P:amino acid transport"/>
    <property type="evidence" value="ECO:0007669"/>
    <property type="project" value="TreeGrafter"/>
</dbReference>
<dbReference type="CDD" id="cd13692">
    <property type="entry name" value="PBP2_BztA"/>
    <property type="match status" value="1"/>
</dbReference>
<evidence type="ECO:0000256" key="2">
    <source>
        <dbReference type="ARBA" id="ARBA00022448"/>
    </source>
</evidence>
<keyword evidence="8" id="KW-1185">Reference proteome</keyword>
<organism evidence="7 8">
    <name type="scientific">Aliiroseovarius crassostreae</name>
    <dbReference type="NCBI Taxonomy" id="154981"/>
    <lineage>
        <taxon>Bacteria</taxon>
        <taxon>Pseudomonadati</taxon>
        <taxon>Pseudomonadota</taxon>
        <taxon>Alphaproteobacteria</taxon>
        <taxon>Rhodobacterales</taxon>
        <taxon>Paracoccaceae</taxon>
        <taxon>Aliiroseovarius</taxon>
    </lineage>
</organism>
<sequence length="333" mass="36107">MMQFRGAMILGLWLAAALSAQASEGDTGTAIRDRGYLLCGVGNDDPGFATLRYDGEWTGFDVDFCRAVAAAILGDATAVEFVPLDSLNRLEVLARGEVDVLFRTTTYTFDRDVNAALEFPAITYYDSQKVLVYADTGARTLSDLAGKTICANSGTTSITNIRQRIDSMGGEIGIQEYASQAGRWRAFFGRECEAVTADGSDLAAMMASRPGYRDDFVLLGDEIANEPLGPVVREDDRQWEQIVRWVINLTLVAETAGIGQTSNPEEIASLPLPAGSDLGVVDTWEAEVIRQVGNYGDIFSRNLGDGSELRMARGRNALWTDGGLMYPLPMTPP</sequence>
<dbReference type="SUPFAM" id="SSF53850">
    <property type="entry name" value="Periplasmic binding protein-like II"/>
    <property type="match status" value="1"/>
</dbReference>
<dbReference type="PROSITE" id="PS01039">
    <property type="entry name" value="SBP_BACTERIAL_3"/>
    <property type="match status" value="1"/>
</dbReference>
<keyword evidence="2" id="KW-0813">Transport</keyword>